<dbReference type="InterPro" id="IPR037066">
    <property type="entry name" value="Plug_dom_sf"/>
</dbReference>
<evidence type="ECO:0000256" key="2">
    <source>
        <dbReference type="ARBA" id="ARBA00022448"/>
    </source>
</evidence>
<dbReference type="SUPFAM" id="SSF56935">
    <property type="entry name" value="Porins"/>
    <property type="match status" value="1"/>
</dbReference>
<proteinExistence type="inferred from homology"/>
<organism evidence="15 16">
    <name type="scientific">Lutimaribacter marinistellae</name>
    <dbReference type="NCBI Taxonomy" id="1820329"/>
    <lineage>
        <taxon>Bacteria</taxon>
        <taxon>Pseudomonadati</taxon>
        <taxon>Pseudomonadota</taxon>
        <taxon>Alphaproteobacteria</taxon>
        <taxon>Rhodobacterales</taxon>
        <taxon>Roseobacteraceae</taxon>
        <taxon>Lutimaribacter</taxon>
    </lineage>
</organism>
<protein>
    <submittedName>
        <fullName evidence="15">TonB-dependent receptor plug domain-containing protein</fullName>
    </submittedName>
</protein>
<evidence type="ECO:0000256" key="11">
    <source>
        <dbReference type="RuleBase" id="RU003357"/>
    </source>
</evidence>
<keyword evidence="4 10" id="KW-0812">Transmembrane</keyword>
<comment type="caution">
    <text evidence="15">The sequence shown here is derived from an EMBL/GenBank/DDBJ whole genome shotgun (WGS) entry which is preliminary data.</text>
</comment>
<sequence length="613" mass="65652">MTKLLTSASILALGLAPAAVAQEAFDLGQIKIFSTVGQNEIDLDRTGATVEVLTEDEIRAAPETRVADYLAKLPGVSVSANGGLGANTTLRVRGLDGKYIKVLIDGIDVTDPAAPQTSFNWGNLTTSGISRIELLKGSSSAIYGSRAIAGVVNITTARPEEPGTVVSGALEAGSFDTYQGTLGVATQGERGGAAFTFNHVDTDGFSSRDGAANTEDDGFRATRFNFSGDFQATDMLTLGLSGYYLDAEGAFDEFGGDGAPPFDEWNTTESLGLRAFAAFETGALTHRLSTSYFRSDRVSSSNGFDSIFDGERRRVDYVAEGSASDQLRYSFGADWEEEEFATNTDSGSVQTTGVFGELLFAPTTDLDLSATLRYDDHSTFGGNLSGRLAAAYRLSEGTILRAVAATGFRAPSLYELNSTLYGNAALEPEESLSFELGVEHQFGNGSFVKATGFYTEIDNLIQFVTLTSFPLPFTGQYQQTPGTSTSKGIELSGLWAITDTLALIGAYTYTDAEDATGARLLRVPGHDFVLGLEAEMGERWAGTVTLNHVADRPDEFGTVMPDYTVVNASVAYDINDRTEAYMRVVNLFDEQYQTSANFSASDRAVYFGVRARF</sequence>
<feature type="signal peptide" evidence="12">
    <location>
        <begin position="1"/>
        <end position="21"/>
    </location>
</feature>
<dbReference type="Proteomes" id="UP001595629">
    <property type="component" value="Unassembled WGS sequence"/>
</dbReference>
<keyword evidence="8 15" id="KW-0675">Receptor</keyword>
<accession>A0ABV7TEY6</accession>
<evidence type="ECO:0000256" key="6">
    <source>
        <dbReference type="ARBA" id="ARBA00023077"/>
    </source>
</evidence>
<evidence type="ECO:0000256" key="8">
    <source>
        <dbReference type="ARBA" id="ARBA00023170"/>
    </source>
</evidence>
<dbReference type="InterPro" id="IPR000531">
    <property type="entry name" value="Beta-barrel_TonB"/>
</dbReference>
<evidence type="ECO:0000256" key="1">
    <source>
        <dbReference type="ARBA" id="ARBA00004571"/>
    </source>
</evidence>
<keyword evidence="6 11" id="KW-0798">TonB box</keyword>
<evidence type="ECO:0000256" key="3">
    <source>
        <dbReference type="ARBA" id="ARBA00022452"/>
    </source>
</evidence>
<feature type="chain" id="PRO_5047145599" evidence="12">
    <location>
        <begin position="22"/>
        <end position="613"/>
    </location>
</feature>
<keyword evidence="3 10" id="KW-1134">Transmembrane beta strand</keyword>
<dbReference type="RefSeq" id="WP_386735361.1">
    <property type="nucleotide sequence ID" value="NZ_JBHRXI010000010.1"/>
</dbReference>
<evidence type="ECO:0000256" key="4">
    <source>
        <dbReference type="ARBA" id="ARBA00022692"/>
    </source>
</evidence>
<evidence type="ECO:0000256" key="5">
    <source>
        <dbReference type="ARBA" id="ARBA00022729"/>
    </source>
</evidence>
<evidence type="ECO:0000259" key="14">
    <source>
        <dbReference type="Pfam" id="PF07715"/>
    </source>
</evidence>
<keyword evidence="9 10" id="KW-0998">Cell outer membrane</keyword>
<dbReference type="EMBL" id="JBHRXI010000010">
    <property type="protein sequence ID" value="MFC3614174.1"/>
    <property type="molecule type" value="Genomic_DNA"/>
</dbReference>
<keyword evidence="5 12" id="KW-0732">Signal</keyword>
<reference evidence="16" key="1">
    <citation type="journal article" date="2019" name="Int. J. Syst. Evol. Microbiol.">
        <title>The Global Catalogue of Microorganisms (GCM) 10K type strain sequencing project: providing services to taxonomists for standard genome sequencing and annotation.</title>
        <authorList>
            <consortium name="The Broad Institute Genomics Platform"/>
            <consortium name="The Broad Institute Genome Sequencing Center for Infectious Disease"/>
            <person name="Wu L."/>
            <person name="Ma J."/>
        </authorList>
    </citation>
    <scope>NUCLEOTIDE SEQUENCE [LARGE SCALE GENOMIC DNA]</scope>
    <source>
        <strain evidence="16">KCTC 42911</strain>
    </source>
</reference>
<dbReference type="Gene3D" id="2.170.130.10">
    <property type="entry name" value="TonB-dependent receptor, plug domain"/>
    <property type="match status" value="1"/>
</dbReference>
<dbReference type="PANTHER" id="PTHR30069">
    <property type="entry name" value="TONB-DEPENDENT OUTER MEMBRANE RECEPTOR"/>
    <property type="match status" value="1"/>
</dbReference>
<evidence type="ECO:0000313" key="15">
    <source>
        <dbReference type="EMBL" id="MFC3614174.1"/>
    </source>
</evidence>
<dbReference type="PANTHER" id="PTHR30069:SF29">
    <property type="entry name" value="HEMOGLOBIN AND HEMOGLOBIN-HAPTOGLOBIN-BINDING PROTEIN 1-RELATED"/>
    <property type="match status" value="1"/>
</dbReference>
<dbReference type="Pfam" id="PF07715">
    <property type="entry name" value="Plug"/>
    <property type="match status" value="1"/>
</dbReference>
<dbReference type="InterPro" id="IPR039426">
    <property type="entry name" value="TonB-dep_rcpt-like"/>
</dbReference>
<dbReference type="InterPro" id="IPR036942">
    <property type="entry name" value="Beta-barrel_TonB_sf"/>
</dbReference>
<comment type="subcellular location">
    <subcellularLocation>
        <location evidence="1 10">Cell outer membrane</location>
        <topology evidence="1 10">Multi-pass membrane protein</topology>
    </subcellularLocation>
</comment>
<name>A0ABV7TEY6_9RHOB</name>
<keyword evidence="7 10" id="KW-0472">Membrane</keyword>
<feature type="domain" description="TonB-dependent receptor-like beta-barrel" evidence="13">
    <location>
        <begin position="173"/>
        <end position="587"/>
    </location>
</feature>
<evidence type="ECO:0000256" key="10">
    <source>
        <dbReference type="PROSITE-ProRule" id="PRU01360"/>
    </source>
</evidence>
<dbReference type="CDD" id="cd01347">
    <property type="entry name" value="ligand_gated_channel"/>
    <property type="match status" value="1"/>
</dbReference>
<keyword evidence="16" id="KW-1185">Reference proteome</keyword>
<gene>
    <name evidence="15" type="ORF">ACFORG_10425</name>
</gene>
<evidence type="ECO:0000313" key="16">
    <source>
        <dbReference type="Proteomes" id="UP001595629"/>
    </source>
</evidence>
<feature type="domain" description="TonB-dependent receptor plug" evidence="14">
    <location>
        <begin position="44"/>
        <end position="151"/>
    </location>
</feature>
<dbReference type="Pfam" id="PF00593">
    <property type="entry name" value="TonB_dep_Rec_b-barrel"/>
    <property type="match status" value="1"/>
</dbReference>
<evidence type="ECO:0000259" key="13">
    <source>
        <dbReference type="Pfam" id="PF00593"/>
    </source>
</evidence>
<evidence type="ECO:0000256" key="9">
    <source>
        <dbReference type="ARBA" id="ARBA00023237"/>
    </source>
</evidence>
<evidence type="ECO:0000256" key="12">
    <source>
        <dbReference type="SAM" id="SignalP"/>
    </source>
</evidence>
<dbReference type="InterPro" id="IPR012910">
    <property type="entry name" value="Plug_dom"/>
</dbReference>
<comment type="similarity">
    <text evidence="10 11">Belongs to the TonB-dependent receptor family.</text>
</comment>
<dbReference type="Gene3D" id="2.40.170.20">
    <property type="entry name" value="TonB-dependent receptor, beta-barrel domain"/>
    <property type="match status" value="1"/>
</dbReference>
<evidence type="ECO:0000256" key="7">
    <source>
        <dbReference type="ARBA" id="ARBA00023136"/>
    </source>
</evidence>
<dbReference type="PROSITE" id="PS52016">
    <property type="entry name" value="TONB_DEPENDENT_REC_3"/>
    <property type="match status" value="1"/>
</dbReference>
<keyword evidence="2 10" id="KW-0813">Transport</keyword>